<proteinExistence type="predicted"/>
<sequence length="233" mass="26213">MMMHLDDDEEDDEAEPMEDVTIVYIECQPADSRSRFVRTPPNLNHYSASLSRIGQLRGGLAVTDESERSSGLLPSRFLRPAFRRADRSTRLRRVAIRFVGYHRVATVYQRGVIRSRLYTSIDYHASVKSATETNVTMTDHYIEPGEVDVSRKRGLSITCACGEERVDEVVECTGPGCETPMVPYTFMPYPIIHHLACALRDAGTDELQTPFMCSACIDNDARSVKRARKTTTG</sequence>
<accession>A0A166MAI5</accession>
<dbReference type="EMBL" id="KV427525">
    <property type="protein sequence ID" value="KZV77816.1"/>
    <property type="molecule type" value="Genomic_DNA"/>
</dbReference>
<organism evidence="1 2">
    <name type="scientific">Exidia glandulosa HHB12029</name>
    <dbReference type="NCBI Taxonomy" id="1314781"/>
    <lineage>
        <taxon>Eukaryota</taxon>
        <taxon>Fungi</taxon>
        <taxon>Dikarya</taxon>
        <taxon>Basidiomycota</taxon>
        <taxon>Agaricomycotina</taxon>
        <taxon>Agaricomycetes</taxon>
        <taxon>Auriculariales</taxon>
        <taxon>Exidiaceae</taxon>
        <taxon>Exidia</taxon>
    </lineage>
</organism>
<keyword evidence="2" id="KW-1185">Reference proteome</keyword>
<dbReference type="Proteomes" id="UP000077266">
    <property type="component" value="Unassembled WGS sequence"/>
</dbReference>
<evidence type="ECO:0000313" key="2">
    <source>
        <dbReference type="Proteomes" id="UP000077266"/>
    </source>
</evidence>
<dbReference type="AlphaFoldDB" id="A0A166MAI5"/>
<gene>
    <name evidence="1" type="ORF">EXIGLDRAFT_694558</name>
</gene>
<name>A0A166MAI5_EXIGL</name>
<reference evidence="1 2" key="1">
    <citation type="journal article" date="2016" name="Mol. Biol. Evol.">
        <title>Comparative Genomics of Early-Diverging Mushroom-Forming Fungi Provides Insights into the Origins of Lignocellulose Decay Capabilities.</title>
        <authorList>
            <person name="Nagy L.G."/>
            <person name="Riley R."/>
            <person name="Tritt A."/>
            <person name="Adam C."/>
            <person name="Daum C."/>
            <person name="Floudas D."/>
            <person name="Sun H."/>
            <person name="Yadav J.S."/>
            <person name="Pangilinan J."/>
            <person name="Larsson K.H."/>
            <person name="Matsuura K."/>
            <person name="Barry K."/>
            <person name="Labutti K."/>
            <person name="Kuo R."/>
            <person name="Ohm R.A."/>
            <person name="Bhattacharya S.S."/>
            <person name="Shirouzu T."/>
            <person name="Yoshinaga Y."/>
            <person name="Martin F.M."/>
            <person name="Grigoriev I.V."/>
            <person name="Hibbett D.S."/>
        </authorList>
    </citation>
    <scope>NUCLEOTIDE SEQUENCE [LARGE SCALE GENOMIC DNA]</scope>
    <source>
        <strain evidence="1 2">HHB12029</strain>
    </source>
</reference>
<evidence type="ECO:0000313" key="1">
    <source>
        <dbReference type="EMBL" id="KZV77816.1"/>
    </source>
</evidence>
<dbReference type="InParanoid" id="A0A166MAI5"/>
<protein>
    <submittedName>
        <fullName evidence="1">Uncharacterized protein</fullName>
    </submittedName>
</protein>